<dbReference type="SUPFAM" id="SSF56112">
    <property type="entry name" value="Protein kinase-like (PK-like)"/>
    <property type="match status" value="1"/>
</dbReference>
<sequence>MSSREGRPALVTRLRRRTDDWQKTRDEPNKAEKPPSHKKGTKEWHLAKKELKYPACLDLDKVINNAMQDETKMAAAQFAKAQEHSKSAEASMVHARAAVESLLAADASRTVALPAELSQALALDGVVHADGVMQEDEDGDDENEDDDTVPIAGSVVKHSFQSAYARMANNMQPAYGFPGQPQQAMYSPFRLGHNQNVVPPPTPNIPEEIGHYQEMQRMNTRLWHWRNMSGIVNENAYPNWYLMPIPWHYRGVGESPSDFQAQGNHWNMEPLKPSDKAEDVDAATSEDQLPERARRPWHRLQDVKQFFGSGGATTGSNKMWHYKKVLGYGGNGLACHYRVEDGPANGQDVAVKVQIKGWRSSSLKREQEMMRKLTHSKHIIQEVPRDRIGKRARKSIPVDWTPLDSSDEYDSSGDEDVPPLPQRVVTRRKDLPIWVIDDKHSRWDRAPPFLAKKPSPRDEKNFIVLEFAEHGDLNNFMGKMNVQGGGMPLRIHWNWWLCLVKQCVAMTYYPRKFHPGRFNANGEDLDEIVPDASMSWRKKNMVHFDFDVFNVFMGGLSPGDDQHSIIPVLKEQFGAEWEFIPADRNGSNICDERVAGNYGSHTNVYCAALVMISVITGCYPPQPPLRGTMMLDDGTEIVSYGSFLLDDAAWGMFNFELRMILARCLAHYPDQRPSVEELLQNALANTARANAEMDTDDDVRFWYKDQVLGAPTTLQAQSPQAGFTSAGYLAVGSPQAGSRQTASLLVYSVDRSDPNNPRVVKKAKSM</sequence>
<keyword evidence="1" id="KW-0067">ATP-binding</keyword>
<dbReference type="GO" id="GO:0005524">
    <property type="term" value="F:ATP binding"/>
    <property type="evidence" value="ECO:0007669"/>
    <property type="project" value="UniProtKB-UniRule"/>
</dbReference>
<feature type="domain" description="Protein kinase" evidence="3">
    <location>
        <begin position="320"/>
        <end position="684"/>
    </location>
</feature>
<organism evidence="4 5">
    <name type="scientific">Monosporascus ibericus</name>
    <dbReference type="NCBI Taxonomy" id="155417"/>
    <lineage>
        <taxon>Eukaryota</taxon>
        <taxon>Fungi</taxon>
        <taxon>Dikarya</taxon>
        <taxon>Ascomycota</taxon>
        <taxon>Pezizomycotina</taxon>
        <taxon>Sordariomycetes</taxon>
        <taxon>Xylariomycetidae</taxon>
        <taxon>Xylariales</taxon>
        <taxon>Xylariales incertae sedis</taxon>
        <taxon>Monosporascus</taxon>
    </lineage>
</organism>
<dbReference type="InterPro" id="IPR000719">
    <property type="entry name" value="Prot_kinase_dom"/>
</dbReference>
<evidence type="ECO:0000256" key="1">
    <source>
        <dbReference type="PROSITE-ProRule" id="PRU10141"/>
    </source>
</evidence>
<comment type="caution">
    <text evidence="4">The sequence shown here is derived from an EMBL/GenBank/DDBJ whole genome shotgun (WGS) entry which is preliminary data.</text>
</comment>
<accession>A0A4Q4TGP3</accession>
<feature type="region of interest" description="Disordered" evidence="2">
    <location>
        <begin position="1"/>
        <end position="45"/>
    </location>
</feature>
<protein>
    <recommendedName>
        <fullName evidence="3">Protein kinase domain-containing protein</fullName>
    </recommendedName>
</protein>
<keyword evidence="5" id="KW-1185">Reference proteome</keyword>
<proteinExistence type="predicted"/>
<name>A0A4Q4TGP3_9PEZI</name>
<dbReference type="PROSITE" id="PS00107">
    <property type="entry name" value="PROTEIN_KINASE_ATP"/>
    <property type="match status" value="1"/>
</dbReference>
<evidence type="ECO:0000313" key="5">
    <source>
        <dbReference type="Proteomes" id="UP000293360"/>
    </source>
</evidence>
<evidence type="ECO:0000256" key="2">
    <source>
        <dbReference type="SAM" id="MobiDB-lite"/>
    </source>
</evidence>
<dbReference type="AlphaFoldDB" id="A0A4Q4TGP3"/>
<dbReference type="Proteomes" id="UP000293360">
    <property type="component" value="Unassembled WGS sequence"/>
</dbReference>
<feature type="compositionally biased region" description="Basic and acidic residues" evidence="2">
    <location>
        <begin position="17"/>
        <end position="45"/>
    </location>
</feature>
<dbReference type="EMBL" id="QJNU01000144">
    <property type="protein sequence ID" value="RYP06045.1"/>
    <property type="molecule type" value="Genomic_DNA"/>
</dbReference>
<dbReference type="Gene3D" id="1.10.510.10">
    <property type="entry name" value="Transferase(Phosphotransferase) domain 1"/>
    <property type="match status" value="1"/>
</dbReference>
<gene>
    <name evidence="4" type="ORF">DL764_003408</name>
</gene>
<dbReference type="PROSITE" id="PS50011">
    <property type="entry name" value="PROTEIN_KINASE_DOM"/>
    <property type="match status" value="1"/>
</dbReference>
<reference evidence="4 5" key="1">
    <citation type="submission" date="2018-06" db="EMBL/GenBank/DDBJ databases">
        <title>Complete Genomes of Monosporascus.</title>
        <authorList>
            <person name="Robinson A.J."/>
            <person name="Natvig D.O."/>
        </authorList>
    </citation>
    <scope>NUCLEOTIDE SEQUENCE [LARGE SCALE GENOMIC DNA]</scope>
    <source>
        <strain evidence="4 5">CBS 110550</strain>
    </source>
</reference>
<dbReference type="InterPro" id="IPR017441">
    <property type="entry name" value="Protein_kinase_ATP_BS"/>
</dbReference>
<feature type="binding site" evidence="1">
    <location>
        <position position="352"/>
    </location>
    <ligand>
        <name>ATP</name>
        <dbReference type="ChEBI" id="CHEBI:30616"/>
    </ligand>
</feature>
<dbReference type="STRING" id="155417.A0A4Q4TGP3"/>
<dbReference type="GO" id="GO:0004672">
    <property type="term" value="F:protein kinase activity"/>
    <property type="evidence" value="ECO:0007669"/>
    <property type="project" value="InterPro"/>
</dbReference>
<feature type="region of interest" description="Disordered" evidence="2">
    <location>
        <begin position="260"/>
        <end position="290"/>
    </location>
</feature>
<dbReference type="OrthoDB" id="4062651at2759"/>
<evidence type="ECO:0000259" key="3">
    <source>
        <dbReference type="PROSITE" id="PS50011"/>
    </source>
</evidence>
<dbReference type="InterPro" id="IPR011009">
    <property type="entry name" value="Kinase-like_dom_sf"/>
</dbReference>
<keyword evidence="1" id="KW-0547">Nucleotide-binding</keyword>
<evidence type="ECO:0000313" key="4">
    <source>
        <dbReference type="EMBL" id="RYP06045.1"/>
    </source>
</evidence>